<dbReference type="SMART" id="SM00645">
    <property type="entry name" value="Pept_C1"/>
    <property type="match status" value="1"/>
</dbReference>
<evidence type="ECO:0000313" key="12">
    <source>
        <dbReference type="EMBL" id="CAG9810316.1"/>
    </source>
</evidence>
<dbReference type="EMBL" id="OU895880">
    <property type="protein sequence ID" value="CAG9810316.1"/>
    <property type="molecule type" value="Genomic_DNA"/>
</dbReference>
<feature type="signal peptide" evidence="9">
    <location>
        <begin position="1"/>
        <end position="22"/>
    </location>
</feature>
<evidence type="ECO:0000256" key="3">
    <source>
        <dbReference type="ARBA" id="ARBA00022801"/>
    </source>
</evidence>
<protein>
    <recommendedName>
        <fullName evidence="8">cathepsin L</fullName>
        <ecNumber evidence="8">3.4.22.15</ecNumber>
    </recommendedName>
</protein>
<dbReference type="Proteomes" id="UP001153620">
    <property type="component" value="Chromosome 4"/>
</dbReference>
<evidence type="ECO:0000256" key="5">
    <source>
        <dbReference type="ARBA" id="ARBA00023145"/>
    </source>
</evidence>
<name>A0A9N9WXV3_9DIPT</name>
<dbReference type="InterPro" id="IPR013201">
    <property type="entry name" value="Prot_inhib_I29"/>
</dbReference>
<dbReference type="InterPro" id="IPR000668">
    <property type="entry name" value="Peptidase_C1A_C"/>
</dbReference>
<dbReference type="EC" id="3.4.22.15" evidence="8"/>
<dbReference type="Pfam" id="PF00112">
    <property type="entry name" value="Peptidase_C1"/>
    <property type="match status" value="1"/>
</dbReference>
<keyword evidence="6" id="KW-1015">Disulfide bond</keyword>
<dbReference type="OrthoDB" id="387093at2759"/>
<dbReference type="InterPro" id="IPR025661">
    <property type="entry name" value="Pept_asp_AS"/>
</dbReference>
<comment type="catalytic activity">
    <reaction evidence="7">
        <text>Specificity close to that of papain. As compared to cathepsin B, cathepsin L exhibits higher activity toward protein substrates, but has little activity on Z-Arg-Arg-NHMec, and no peptidyl-dipeptidase activity.</text>
        <dbReference type="EC" id="3.4.22.15"/>
    </reaction>
</comment>
<sequence>MSKITTIIFAIIILIIIPTTLAAYNSTTEVKGFRIGECKAWTQFRKKFNKTYSSVREAKRRKMIFIKNYRLVTNHNKHYDLNLESFLCSINRFSDLTKEEFQQKYTGFQPPTDYNVTHEQGFGIKAVGTGIVVGNHKKIIQEAKVLKSIDWRRTAVTGVKKQGECGSCWTFSAAGALEGQIFIKARKLYEVSAQYFLDCVKTNITDGCTGGLMTDVYKFSMTNGIVEEARHPYTDGQSPDGCTIKDLTIPIKVTGYIELKKVSEDELLRAVSTIGPISIAIDARWQSLQFYETGVYFEPLCDPNELNHAVLVVGYGTDEDFGDYWTVKNSWGSGWGEYGYIRMARNKSNHCGVATMPSYPVVSVRF</sequence>
<reference evidence="12" key="1">
    <citation type="submission" date="2022-01" db="EMBL/GenBank/DDBJ databases">
        <authorList>
            <person name="King R."/>
        </authorList>
    </citation>
    <scope>NUCLEOTIDE SEQUENCE</scope>
</reference>
<dbReference type="AlphaFoldDB" id="A0A9N9WXV3"/>
<keyword evidence="13" id="KW-1185">Reference proteome</keyword>
<evidence type="ECO:0000256" key="2">
    <source>
        <dbReference type="ARBA" id="ARBA00022670"/>
    </source>
</evidence>
<dbReference type="InterPro" id="IPR039417">
    <property type="entry name" value="Peptidase_C1A_papain-like"/>
</dbReference>
<evidence type="ECO:0000256" key="4">
    <source>
        <dbReference type="ARBA" id="ARBA00022807"/>
    </source>
</evidence>
<dbReference type="SUPFAM" id="SSF54001">
    <property type="entry name" value="Cysteine proteinases"/>
    <property type="match status" value="1"/>
</dbReference>
<organism evidence="12 13">
    <name type="scientific">Chironomus riparius</name>
    <dbReference type="NCBI Taxonomy" id="315576"/>
    <lineage>
        <taxon>Eukaryota</taxon>
        <taxon>Metazoa</taxon>
        <taxon>Ecdysozoa</taxon>
        <taxon>Arthropoda</taxon>
        <taxon>Hexapoda</taxon>
        <taxon>Insecta</taxon>
        <taxon>Pterygota</taxon>
        <taxon>Neoptera</taxon>
        <taxon>Endopterygota</taxon>
        <taxon>Diptera</taxon>
        <taxon>Nematocera</taxon>
        <taxon>Chironomoidea</taxon>
        <taxon>Chironomidae</taxon>
        <taxon>Chironominae</taxon>
        <taxon>Chironomus</taxon>
    </lineage>
</organism>
<dbReference type="FunFam" id="3.90.70.10:FF:000006">
    <property type="entry name" value="Cathepsin S"/>
    <property type="match status" value="1"/>
</dbReference>
<dbReference type="CDD" id="cd02248">
    <property type="entry name" value="Peptidase_C1A"/>
    <property type="match status" value="1"/>
</dbReference>
<evidence type="ECO:0000259" key="10">
    <source>
        <dbReference type="SMART" id="SM00645"/>
    </source>
</evidence>
<dbReference type="InterPro" id="IPR038765">
    <property type="entry name" value="Papain-like_cys_pep_sf"/>
</dbReference>
<dbReference type="PANTHER" id="PTHR12411">
    <property type="entry name" value="CYSTEINE PROTEASE FAMILY C1-RELATED"/>
    <property type="match status" value="1"/>
</dbReference>
<feature type="domain" description="Cathepsin propeptide inhibitor" evidence="11">
    <location>
        <begin position="41"/>
        <end position="101"/>
    </location>
</feature>
<gene>
    <name evidence="12" type="ORF">CHIRRI_LOCUS13133</name>
</gene>
<dbReference type="Pfam" id="PF08246">
    <property type="entry name" value="Inhibitor_I29"/>
    <property type="match status" value="1"/>
</dbReference>
<evidence type="ECO:0000256" key="8">
    <source>
        <dbReference type="ARBA" id="ARBA00038911"/>
    </source>
</evidence>
<evidence type="ECO:0000256" key="6">
    <source>
        <dbReference type="ARBA" id="ARBA00023157"/>
    </source>
</evidence>
<dbReference type="Gene3D" id="3.90.70.10">
    <property type="entry name" value="Cysteine proteinases"/>
    <property type="match status" value="1"/>
</dbReference>
<dbReference type="SMART" id="SM00848">
    <property type="entry name" value="Inhibitor_I29"/>
    <property type="match status" value="1"/>
</dbReference>
<evidence type="ECO:0000313" key="13">
    <source>
        <dbReference type="Proteomes" id="UP001153620"/>
    </source>
</evidence>
<keyword evidence="3" id="KW-0378">Hydrolase</keyword>
<keyword evidence="5" id="KW-0865">Zymogen</keyword>
<dbReference type="PRINTS" id="PR00705">
    <property type="entry name" value="PAPAIN"/>
</dbReference>
<evidence type="ECO:0000256" key="1">
    <source>
        <dbReference type="ARBA" id="ARBA00008455"/>
    </source>
</evidence>
<keyword evidence="2" id="KW-0645">Protease</keyword>
<evidence type="ECO:0000256" key="7">
    <source>
        <dbReference type="ARBA" id="ARBA00036319"/>
    </source>
</evidence>
<dbReference type="InterPro" id="IPR000169">
    <property type="entry name" value="Pept_cys_AS"/>
</dbReference>
<feature type="chain" id="PRO_5040510076" description="cathepsin L" evidence="9">
    <location>
        <begin position="23"/>
        <end position="366"/>
    </location>
</feature>
<dbReference type="PROSITE" id="PS00139">
    <property type="entry name" value="THIOL_PROTEASE_CYS"/>
    <property type="match status" value="1"/>
</dbReference>
<feature type="domain" description="Peptidase C1A papain C-terminal" evidence="10">
    <location>
        <begin position="145"/>
        <end position="361"/>
    </location>
</feature>
<dbReference type="GO" id="GO:0004197">
    <property type="term" value="F:cysteine-type endopeptidase activity"/>
    <property type="evidence" value="ECO:0007669"/>
    <property type="project" value="UniProtKB-EC"/>
</dbReference>
<dbReference type="InterPro" id="IPR013128">
    <property type="entry name" value="Peptidase_C1A"/>
</dbReference>
<comment type="similarity">
    <text evidence="1">Belongs to the peptidase C1 family.</text>
</comment>
<evidence type="ECO:0000256" key="9">
    <source>
        <dbReference type="SAM" id="SignalP"/>
    </source>
</evidence>
<reference evidence="12" key="2">
    <citation type="submission" date="2022-10" db="EMBL/GenBank/DDBJ databases">
        <authorList>
            <consortium name="ENA_rothamsted_submissions"/>
            <consortium name="culmorum"/>
            <person name="King R."/>
        </authorList>
    </citation>
    <scope>NUCLEOTIDE SEQUENCE</scope>
</reference>
<dbReference type="InterPro" id="IPR025660">
    <property type="entry name" value="Pept_his_AS"/>
</dbReference>
<dbReference type="GO" id="GO:0006508">
    <property type="term" value="P:proteolysis"/>
    <property type="evidence" value="ECO:0007669"/>
    <property type="project" value="UniProtKB-KW"/>
</dbReference>
<dbReference type="PROSITE" id="PS00640">
    <property type="entry name" value="THIOL_PROTEASE_ASN"/>
    <property type="match status" value="1"/>
</dbReference>
<evidence type="ECO:0000259" key="11">
    <source>
        <dbReference type="SMART" id="SM00848"/>
    </source>
</evidence>
<dbReference type="PROSITE" id="PS00639">
    <property type="entry name" value="THIOL_PROTEASE_HIS"/>
    <property type="match status" value="1"/>
</dbReference>
<proteinExistence type="inferred from homology"/>
<keyword evidence="9" id="KW-0732">Signal</keyword>
<accession>A0A9N9WXV3</accession>
<keyword evidence="4" id="KW-0788">Thiol protease</keyword>